<dbReference type="AlphaFoldDB" id="A0A815TUL7"/>
<evidence type="ECO:0000313" key="2">
    <source>
        <dbReference type="Proteomes" id="UP000663860"/>
    </source>
</evidence>
<dbReference type="Proteomes" id="UP000663860">
    <property type="component" value="Unassembled WGS sequence"/>
</dbReference>
<gene>
    <name evidence="1" type="ORF">IZO911_LOCUS45448</name>
</gene>
<sequence length="19" mass="2125">MHEIHTTTTSTTTSTMDVM</sequence>
<protein>
    <submittedName>
        <fullName evidence="1">Uncharacterized protein</fullName>
    </submittedName>
</protein>
<comment type="caution">
    <text evidence="1">The sequence shown here is derived from an EMBL/GenBank/DDBJ whole genome shotgun (WGS) entry which is preliminary data.</text>
</comment>
<dbReference type="EMBL" id="CAJNOE010004267">
    <property type="protein sequence ID" value="CAF1510853.1"/>
    <property type="molecule type" value="Genomic_DNA"/>
</dbReference>
<reference evidence="1" key="1">
    <citation type="submission" date="2021-02" db="EMBL/GenBank/DDBJ databases">
        <authorList>
            <person name="Nowell W R."/>
        </authorList>
    </citation>
    <scope>NUCLEOTIDE SEQUENCE</scope>
</reference>
<evidence type="ECO:0000313" key="1">
    <source>
        <dbReference type="EMBL" id="CAF1510853.1"/>
    </source>
</evidence>
<name>A0A815TUL7_9BILA</name>
<organism evidence="1 2">
    <name type="scientific">Adineta steineri</name>
    <dbReference type="NCBI Taxonomy" id="433720"/>
    <lineage>
        <taxon>Eukaryota</taxon>
        <taxon>Metazoa</taxon>
        <taxon>Spiralia</taxon>
        <taxon>Gnathifera</taxon>
        <taxon>Rotifera</taxon>
        <taxon>Eurotatoria</taxon>
        <taxon>Bdelloidea</taxon>
        <taxon>Adinetida</taxon>
        <taxon>Adinetidae</taxon>
        <taxon>Adineta</taxon>
    </lineage>
</organism>
<feature type="non-terminal residue" evidence="1">
    <location>
        <position position="19"/>
    </location>
</feature>
<proteinExistence type="predicted"/>
<accession>A0A815TUL7</accession>